<evidence type="ECO:0000256" key="1">
    <source>
        <dbReference type="ARBA" id="ARBA00007458"/>
    </source>
</evidence>
<dbReference type="Gene3D" id="3.10.620.30">
    <property type="match status" value="1"/>
</dbReference>
<dbReference type="AlphaFoldDB" id="A0A7J9RZ32"/>
<feature type="domain" description="Transglutaminase-like" evidence="2">
    <location>
        <begin position="144"/>
        <end position="214"/>
    </location>
</feature>
<dbReference type="PANTHER" id="PTHR39327:SF1">
    <property type="entry name" value="BLR5470 PROTEIN"/>
    <property type="match status" value="1"/>
</dbReference>
<proteinExistence type="inferred from homology"/>
<evidence type="ECO:0000313" key="3">
    <source>
        <dbReference type="EMBL" id="MBB6066527.1"/>
    </source>
</evidence>
<dbReference type="Proteomes" id="UP000584706">
    <property type="component" value="Unassembled WGS sequence"/>
</dbReference>
<comment type="similarity">
    <text evidence="1">Belongs to the UPF0252 family.</text>
</comment>
<dbReference type="InterPro" id="IPR007562">
    <property type="entry name" value="Transglutaminase-like_domain"/>
</dbReference>
<dbReference type="PROSITE" id="PS51257">
    <property type="entry name" value="PROKAR_LIPOPROTEIN"/>
    <property type="match status" value="1"/>
</dbReference>
<sequence>MKSLKIVVLVLLLMVSFSGCIDFSEYAGAFEDVKTIFGEGEEKATINYSYSLDCFGNETTNYNYSPVNALPRITEEYSWEYGGLNWNWSLSVPENLYQYYKNKPRASGYEQYALSDYDRHCLKSMLNSFEEASEQEGYSKSQLVEFIVAFVQSLDYTSDKVTTGYDEYPRYPLETLIDNGGDCEDTAILTAALLHELGFGVVLIELPNHMAVGVSGDDSVYGTYYNYNGKKYFYVETTGTGWKIGEIPEEYEGKSATIHLMVQIPTLDLSWDAEVYSYNSKNVQYKIHVDIENVGAGSAKNPKLYAAALNLNDPEYVWDQTTLELDDYKEGSSGYADIYLNIPRNEYSKFQIILYGDNFEYLESYSEVFNT</sequence>
<name>A0A7J9RZ32_METMI</name>
<evidence type="ECO:0000259" key="2">
    <source>
        <dbReference type="Pfam" id="PF04473"/>
    </source>
</evidence>
<accession>A0A7J9RZ32</accession>
<evidence type="ECO:0000313" key="4">
    <source>
        <dbReference type="Proteomes" id="UP000584706"/>
    </source>
</evidence>
<reference evidence="3 4" key="1">
    <citation type="submission" date="2020-08" db="EMBL/GenBank/DDBJ databases">
        <title>Genomic Encyclopedia of Type Strains, Phase IV (KMG-V): Genome sequencing to study the core and pangenomes of soil and plant-associated prokaryotes.</title>
        <authorList>
            <person name="Whitman W."/>
        </authorList>
    </citation>
    <scope>NUCLEOTIDE SEQUENCE [LARGE SCALE GENOMIC DNA]</scope>
    <source>
        <strain evidence="3 4">DSM 7078</strain>
    </source>
</reference>
<dbReference type="PANTHER" id="PTHR39327">
    <property type="match status" value="1"/>
</dbReference>
<organism evidence="3 4">
    <name type="scientific">Methanococcus maripaludis</name>
    <name type="common">Methanococcus deltae</name>
    <dbReference type="NCBI Taxonomy" id="39152"/>
    <lineage>
        <taxon>Archaea</taxon>
        <taxon>Methanobacteriati</taxon>
        <taxon>Methanobacteriota</taxon>
        <taxon>Methanomada group</taxon>
        <taxon>Methanococci</taxon>
        <taxon>Methanococcales</taxon>
        <taxon>Methanococcaceae</taxon>
        <taxon>Methanococcus</taxon>
    </lineage>
</organism>
<comment type="caution">
    <text evidence="3">The sequence shown here is derived from an EMBL/GenBank/DDBJ whole genome shotgun (WGS) entry which is preliminary data.</text>
</comment>
<protein>
    <recommendedName>
        <fullName evidence="2">Transglutaminase-like domain-containing protein</fullName>
    </recommendedName>
</protein>
<dbReference type="Pfam" id="PF04473">
    <property type="entry name" value="DUF553"/>
    <property type="match status" value="1"/>
</dbReference>
<dbReference type="RefSeq" id="WP_183545577.1">
    <property type="nucleotide sequence ID" value="NZ_JACHIQ010000001.1"/>
</dbReference>
<dbReference type="EMBL" id="JACHIQ010000001">
    <property type="protein sequence ID" value="MBB6066527.1"/>
    <property type="molecule type" value="Genomic_DNA"/>
</dbReference>
<gene>
    <name evidence="3" type="ORF">HNP97_000017</name>
</gene>
<dbReference type="InterPro" id="IPR010319">
    <property type="entry name" value="Transglutaminase-like_Cys_pept"/>
</dbReference>